<dbReference type="Gene3D" id="1.10.260.40">
    <property type="entry name" value="lambda repressor-like DNA-binding domains"/>
    <property type="match status" value="1"/>
</dbReference>
<dbReference type="SMART" id="SM00530">
    <property type="entry name" value="HTH_XRE"/>
    <property type="match status" value="1"/>
</dbReference>
<dbReference type="EMBL" id="LAZR01053154">
    <property type="protein sequence ID" value="KKK81377.1"/>
    <property type="molecule type" value="Genomic_DNA"/>
</dbReference>
<accession>A0A0F8YJ31</accession>
<gene>
    <name evidence="2" type="ORF">LCGC14_2814090</name>
</gene>
<evidence type="ECO:0000259" key="1">
    <source>
        <dbReference type="PROSITE" id="PS50943"/>
    </source>
</evidence>
<comment type="caution">
    <text evidence="2">The sequence shown here is derived from an EMBL/GenBank/DDBJ whole genome shotgun (WGS) entry which is preliminary data.</text>
</comment>
<evidence type="ECO:0000313" key="2">
    <source>
        <dbReference type="EMBL" id="KKK81377.1"/>
    </source>
</evidence>
<dbReference type="SUPFAM" id="SSF47413">
    <property type="entry name" value="lambda repressor-like DNA-binding domains"/>
    <property type="match status" value="1"/>
</dbReference>
<protein>
    <recommendedName>
        <fullName evidence="1">HTH cro/C1-type domain-containing protein</fullName>
    </recommendedName>
</protein>
<dbReference type="InterPro" id="IPR010982">
    <property type="entry name" value="Lambda_DNA-bd_dom_sf"/>
</dbReference>
<name>A0A0F8YJ31_9ZZZZ</name>
<proteinExistence type="predicted"/>
<organism evidence="2">
    <name type="scientific">marine sediment metagenome</name>
    <dbReference type="NCBI Taxonomy" id="412755"/>
    <lineage>
        <taxon>unclassified sequences</taxon>
        <taxon>metagenomes</taxon>
        <taxon>ecological metagenomes</taxon>
    </lineage>
</organism>
<feature type="domain" description="HTH cro/C1-type" evidence="1">
    <location>
        <begin position="17"/>
        <end position="69"/>
    </location>
</feature>
<dbReference type="CDD" id="cd00093">
    <property type="entry name" value="HTH_XRE"/>
    <property type="match status" value="1"/>
</dbReference>
<dbReference type="InterPro" id="IPR001387">
    <property type="entry name" value="Cro/C1-type_HTH"/>
</dbReference>
<sequence>MNLATEINGRLGYRTIALRNENRISVEDLSEASGLTPSMIRKVERGNRNFRSHTLCQLAKTFKVDPDYFMIRDIYLAQAMRDPVFAAHMAEMARQYFERPGKENPAA</sequence>
<reference evidence="2" key="1">
    <citation type="journal article" date="2015" name="Nature">
        <title>Complex archaea that bridge the gap between prokaryotes and eukaryotes.</title>
        <authorList>
            <person name="Spang A."/>
            <person name="Saw J.H."/>
            <person name="Jorgensen S.L."/>
            <person name="Zaremba-Niedzwiedzka K."/>
            <person name="Martijn J."/>
            <person name="Lind A.E."/>
            <person name="van Eijk R."/>
            <person name="Schleper C."/>
            <person name="Guy L."/>
            <person name="Ettema T.J."/>
        </authorList>
    </citation>
    <scope>NUCLEOTIDE SEQUENCE</scope>
</reference>
<dbReference type="Pfam" id="PF01381">
    <property type="entry name" value="HTH_3"/>
    <property type="match status" value="1"/>
</dbReference>
<dbReference type="PROSITE" id="PS50943">
    <property type="entry name" value="HTH_CROC1"/>
    <property type="match status" value="1"/>
</dbReference>
<dbReference type="AlphaFoldDB" id="A0A0F8YJ31"/>
<dbReference type="GO" id="GO:0003677">
    <property type="term" value="F:DNA binding"/>
    <property type="evidence" value="ECO:0007669"/>
    <property type="project" value="InterPro"/>
</dbReference>